<sequence length="234" mass="27412">MNIKTIQKKLHKLGNPENAKTLQRFFKTGPGEYAEGDVFWGIKVPEIRKVAKECQDIPGEAAAALLRSPVHEQRLLALFILIHKYKKEHENEKRRIYELYLENIQHVNNWDLVDGSAGHIVGAFLMDKSKTPLYRLAKSNNLWERRIAILATFHFIKHGELSETLIISKILLADKEDLIHKAVGWMLREVAKRDMLTAETFLKEHYHRMPRTMLRYAIERFEKSKRQNYLKGNI</sequence>
<reference evidence="1 2" key="1">
    <citation type="submission" date="2020-08" db="EMBL/GenBank/DDBJ databases">
        <title>Bridging the membrane lipid divide: bacteria of the FCB group superphylum have the potential to synthesize archaeal ether lipids.</title>
        <authorList>
            <person name="Villanueva L."/>
            <person name="Von Meijenfeldt F.A.B."/>
            <person name="Westbye A.B."/>
            <person name="Yadav S."/>
            <person name="Hopmans E.C."/>
            <person name="Dutilh B.E."/>
            <person name="Sinninghe Damste J.S."/>
        </authorList>
    </citation>
    <scope>NUCLEOTIDE SEQUENCE [LARGE SCALE GENOMIC DNA]</scope>
    <source>
        <strain evidence="1">NIOZ-UU30</strain>
    </source>
</reference>
<dbReference type="Pfam" id="PF08713">
    <property type="entry name" value="DNA_alkylation"/>
    <property type="match status" value="1"/>
</dbReference>
<proteinExistence type="predicted"/>
<dbReference type="SUPFAM" id="SSF48371">
    <property type="entry name" value="ARM repeat"/>
    <property type="match status" value="1"/>
</dbReference>
<dbReference type="InterPro" id="IPR016024">
    <property type="entry name" value="ARM-type_fold"/>
</dbReference>
<dbReference type="PANTHER" id="PTHR34070">
    <property type="entry name" value="ARMADILLO-TYPE FOLD"/>
    <property type="match status" value="1"/>
</dbReference>
<dbReference type="Gene3D" id="1.25.10.90">
    <property type="match status" value="1"/>
</dbReference>
<dbReference type="Proteomes" id="UP000603434">
    <property type="component" value="Unassembled WGS sequence"/>
</dbReference>
<organism evidence="1 2">
    <name type="scientific">Candidatus Desulfatibia profunda</name>
    <dbReference type="NCBI Taxonomy" id="2841695"/>
    <lineage>
        <taxon>Bacteria</taxon>
        <taxon>Pseudomonadati</taxon>
        <taxon>Thermodesulfobacteriota</taxon>
        <taxon>Desulfobacteria</taxon>
        <taxon>Desulfobacterales</taxon>
        <taxon>Desulfobacterales incertae sedis</taxon>
        <taxon>Candidatus Desulfatibia</taxon>
    </lineage>
</organism>
<evidence type="ECO:0000313" key="2">
    <source>
        <dbReference type="Proteomes" id="UP000603434"/>
    </source>
</evidence>
<dbReference type="InterPro" id="IPR014825">
    <property type="entry name" value="DNA_alkylation"/>
</dbReference>
<evidence type="ECO:0000313" key="1">
    <source>
        <dbReference type="EMBL" id="MBC8360062.1"/>
    </source>
</evidence>
<dbReference type="EMBL" id="JACNJH010000060">
    <property type="protein sequence ID" value="MBC8360062.1"/>
    <property type="molecule type" value="Genomic_DNA"/>
</dbReference>
<dbReference type="CDD" id="cd06561">
    <property type="entry name" value="AlkD_like"/>
    <property type="match status" value="1"/>
</dbReference>
<accession>A0A8J6NIZ5</accession>
<protein>
    <submittedName>
        <fullName evidence="1">DNA alkylation repair protein</fullName>
    </submittedName>
</protein>
<gene>
    <name evidence="1" type="ORF">H8E23_01520</name>
</gene>
<name>A0A8J6NIZ5_9BACT</name>
<dbReference type="PANTHER" id="PTHR34070:SF1">
    <property type="entry name" value="DNA ALKYLATION REPAIR PROTEIN"/>
    <property type="match status" value="1"/>
</dbReference>
<comment type="caution">
    <text evidence="1">The sequence shown here is derived from an EMBL/GenBank/DDBJ whole genome shotgun (WGS) entry which is preliminary data.</text>
</comment>
<dbReference type="AlphaFoldDB" id="A0A8J6NIZ5"/>